<evidence type="ECO:0000313" key="4">
    <source>
        <dbReference type="EMBL" id="ERL47533.1"/>
    </source>
</evidence>
<dbReference type="EMBL" id="AWXE01000001">
    <property type="protein sequence ID" value="ERL47533.1"/>
    <property type="molecule type" value="Genomic_DNA"/>
</dbReference>
<keyword evidence="4" id="KW-0689">Ribosomal protein</keyword>
<dbReference type="SUPFAM" id="SSF53067">
    <property type="entry name" value="Actin-like ATPase domain"/>
    <property type="match status" value="1"/>
</dbReference>
<protein>
    <recommendedName>
        <fullName evidence="2">Anhydro-N-acetylmuramic acid kinase</fullName>
        <ecNumber evidence="2">2.7.1.170</ecNumber>
    </recommendedName>
    <alternativeName>
        <fullName evidence="2">AnhMurNAc kinase</fullName>
    </alternativeName>
</protein>
<dbReference type="Proteomes" id="UP000016762">
    <property type="component" value="Unassembled WGS sequence"/>
</dbReference>
<dbReference type="Pfam" id="PF03702">
    <property type="entry name" value="AnmK"/>
    <property type="match status" value="1"/>
</dbReference>
<feature type="region of interest" description="Disordered" evidence="3">
    <location>
        <begin position="378"/>
        <end position="404"/>
    </location>
</feature>
<name>U2WVH4_9PROT</name>
<dbReference type="GO" id="GO:0005524">
    <property type="term" value="F:ATP binding"/>
    <property type="evidence" value="ECO:0007669"/>
    <property type="project" value="UniProtKB-UniRule"/>
</dbReference>
<comment type="pathway">
    <text evidence="2">Amino-sugar metabolism; 1,6-anhydro-N-acetylmuramate degradation.</text>
</comment>
<comment type="similarity">
    <text evidence="2">Belongs to the anhydro-N-acetylmuramic acid kinase family.</text>
</comment>
<dbReference type="GO" id="GO:0016301">
    <property type="term" value="F:kinase activity"/>
    <property type="evidence" value="ECO:0007669"/>
    <property type="project" value="UniProtKB-KW"/>
</dbReference>
<reference evidence="4 5" key="1">
    <citation type="journal article" date="2014" name="FEMS Microbiol. Ecol.">
        <title>Genomic differentiation among two strains of the PS1 clade isolated from geographically separated marine habitats.</title>
        <authorList>
            <person name="Jimenez-Infante F."/>
            <person name="Ngugi D.K."/>
            <person name="Alam I."/>
            <person name="Rashid M."/>
            <person name="Baalawi W."/>
            <person name="Kamau A.A."/>
            <person name="Bajic V.B."/>
            <person name="Stingl U."/>
        </authorList>
    </citation>
    <scope>NUCLEOTIDE SEQUENCE [LARGE SCALE GENOMIC DNA]</scope>
    <source>
        <strain evidence="4 5">RS24</strain>
    </source>
</reference>
<dbReference type="RefSeq" id="WP_021776551.1">
    <property type="nucleotide sequence ID" value="NZ_AWXE01000001.1"/>
</dbReference>
<comment type="catalytic activity">
    <reaction evidence="2">
        <text>1,6-anhydro-N-acetyl-beta-muramate + ATP + H2O = N-acetyl-D-muramate 6-phosphate + ADP + H(+)</text>
        <dbReference type="Rhea" id="RHEA:24952"/>
        <dbReference type="ChEBI" id="CHEBI:15377"/>
        <dbReference type="ChEBI" id="CHEBI:15378"/>
        <dbReference type="ChEBI" id="CHEBI:30616"/>
        <dbReference type="ChEBI" id="CHEBI:58690"/>
        <dbReference type="ChEBI" id="CHEBI:58722"/>
        <dbReference type="ChEBI" id="CHEBI:456216"/>
        <dbReference type="EC" id="2.7.1.170"/>
    </reaction>
</comment>
<dbReference type="UniPathway" id="UPA00343"/>
<dbReference type="PANTHER" id="PTHR30605">
    <property type="entry name" value="ANHYDRO-N-ACETYLMURAMIC ACID KINASE"/>
    <property type="match status" value="1"/>
</dbReference>
<evidence type="ECO:0000256" key="3">
    <source>
        <dbReference type="SAM" id="MobiDB-lite"/>
    </source>
</evidence>
<comment type="function">
    <text evidence="2">Catalyzes the specific phosphorylation of 1,6-anhydro-N-acetylmuramic acid (anhMurNAc) with the simultaneous cleavage of the 1,6-anhydro ring, generating MurNAc-6-P. Is required for the utilization of anhMurNAc either imported from the medium or derived from its own cell wall murein, and thus plays a role in cell wall recycling.</text>
</comment>
<gene>
    <name evidence="4" type="primary">rpsF</name>
    <name evidence="2" type="synonym">anmK</name>
    <name evidence="4" type="ORF">RS24_00502</name>
</gene>
<dbReference type="GO" id="GO:0006040">
    <property type="term" value="P:amino sugar metabolic process"/>
    <property type="evidence" value="ECO:0007669"/>
    <property type="project" value="InterPro"/>
</dbReference>
<keyword evidence="1 2" id="KW-0119">Carbohydrate metabolism</keyword>
<dbReference type="EC" id="2.7.1.170" evidence="2"/>
<dbReference type="PANTHER" id="PTHR30605:SF0">
    <property type="entry name" value="ANHYDRO-N-ACETYLMURAMIC ACID KINASE"/>
    <property type="match status" value="1"/>
</dbReference>
<dbReference type="AlphaFoldDB" id="U2WVH4"/>
<dbReference type="InterPro" id="IPR005338">
    <property type="entry name" value="Anhydro_N_Ac-Mur_kinase"/>
</dbReference>
<dbReference type="InterPro" id="IPR043129">
    <property type="entry name" value="ATPase_NBD"/>
</dbReference>
<sequence length="404" mass="42989">MVNNITAKKPDNEMKPLTAIGLMSGTSMDAIDLAVIESNGGENISFGPSGSVAYTMAERGLLDNAMQKARTCDGPVPLTGVFAEAAGLVTQKHAYAVKTFLKEHELKARDIDLLGFHGQTILHRPEEKYTCQIGDGRALARLTGIDVIGDFRLADMRAGGQGAPLAPLYHEALCTKLLGKDNVAILNLGGVGNVTFINNKTILAFDTGPGNALLDDWMMLKTGRPLDEQGAMARKGVINDALLSVWMSHPYFDKAAPKSLDRQGFTTAGLEDLSVEDGAATLTAFTVNSILKAEGLLETPPMTWIICGGARHNDFMMNYLSRVLKGKVMTAEAAGWPGDELEAQAFAWLAIRSRYGLPLTLPETTGCNQPTGGGVYYSSRDASSSGGEITSIDGLSGTASRSSR</sequence>
<dbReference type="GO" id="GO:0097175">
    <property type="term" value="P:1,6-anhydro-N-acetyl-beta-muramic acid catabolic process"/>
    <property type="evidence" value="ECO:0007669"/>
    <property type="project" value="UniProtKB-UniRule"/>
</dbReference>
<dbReference type="GO" id="GO:0016773">
    <property type="term" value="F:phosphotransferase activity, alcohol group as acceptor"/>
    <property type="evidence" value="ECO:0007669"/>
    <property type="project" value="UniProtKB-UniRule"/>
</dbReference>
<evidence type="ECO:0000256" key="2">
    <source>
        <dbReference type="HAMAP-Rule" id="MF_01270"/>
    </source>
</evidence>
<evidence type="ECO:0000313" key="5">
    <source>
        <dbReference type="Proteomes" id="UP000016762"/>
    </source>
</evidence>
<accession>U2WVH4</accession>
<dbReference type="eggNOG" id="COG2377">
    <property type="taxonomic scope" value="Bacteria"/>
</dbReference>
<dbReference type="UniPathway" id="UPA00544"/>
<keyword evidence="2" id="KW-0547">Nucleotide-binding</keyword>
<keyword evidence="2" id="KW-0418">Kinase</keyword>
<feature type="binding site" evidence="2">
    <location>
        <begin position="25"/>
        <end position="32"/>
    </location>
    <ligand>
        <name>ATP</name>
        <dbReference type="ChEBI" id="CHEBI:30616"/>
    </ligand>
</feature>
<keyword evidence="2" id="KW-0067">ATP-binding</keyword>
<keyword evidence="5" id="KW-1185">Reference proteome</keyword>
<organism evidence="4 5">
    <name type="scientific">Candidatus Micropelagius thuwalensis</name>
    <dbReference type="NCBI Taxonomy" id="1397666"/>
    <lineage>
        <taxon>Bacteria</taxon>
        <taxon>Pseudomonadati</taxon>
        <taxon>Pseudomonadota</taxon>
        <taxon>Alphaproteobacteria</taxon>
        <taxon>PS1 clade</taxon>
        <taxon>Candidatus Micropelagius</taxon>
    </lineage>
</organism>
<dbReference type="OrthoDB" id="9763949at2"/>
<dbReference type="STRING" id="1397666.RS24_00502"/>
<keyword evidence="2" id="KW-0808">Transferase</keyword>
<dbReference type="GO" id="GO:0009254">
    <property type="term" value="P:peptidoglycan turnover"/>
    <property type="evidence" value="ECO:0007669"/>
    <property type="project" value="UniProtKB-UniRule"/>
</dbReference>
<dbReference type="NCBIfam" id="NF007141">
    <property type="entry name" value="PRK09585.1-5"/>
    <property type="match status" value="1"/>
</dbReference>
<evidence type="ECO:0000256" key="1">
    <source>
        <dbReference type="ARBA" id="ARBA00023277"/>
    </source>
</evidence>
<comment type="caution">
    <text evidence="4">The sequence shown here is derived from an EMBL/GenBank/DDBJ whole genome shotgun (WGS) entry which is preliminary data.</text>
</comment>
<keyword evidence="4" id="KW-0687">Ribonucleoprotein</keyword>
<dbReference type="GO" id="GO:0005840">
    <property type="term" value="C:ribosome"/>
    <property type="evidence" value="ECO:0007669"/>
    <property type="project" value="UniProtKB-KW"/>
</dbReference>
<dbReference type="HAMAP" id="MF_01270">
    <property type="entry name" value="AnhMurNAc_kinase"/>
    <property type="match status" value="1"/>
</dbReference>
<proteinExistence type="inferred from homology"/>
<dbReference type="PATRIC" id="fig|1397666.3.peg.443"/>
<comment type="pathway">
    <text evidence="2">Cell wall biogenesis; peptidoglycan recycling.</text>
</comment>
<dbReference type="Gene3D" id="3.30.420.40">
    <property type="match status" value="2"/>
</dbReference>